<dbReference type="Gene3D" id="3.40.50.300">
    <property type="entry name" value="P-loop containing nucleotide triphosphate hydrolases"/>
    <property type="match status" value="1"/>
</dbReference>
<dbReference type="SUPFAM" id="SSF53927">
    <property type="entry name" value="Cytidine deaminase-like"/>
    <property type="match status" value="1"/>
</dbReference>
<keyword evidence="4" id="KW-0862">Zinc</keyword>
<dbReference type="Pfam" id="PF00383">
    <property type="entry name" value="dCMP_cyt_deam_1"/>
    <property type="match status" value="1"/>
</dbReference>
<evidence type="ECO:0000313" key="7">
    <source>
        <dbReference type="EMBL" id="MDQ8209369.1"/>
    </source>
</evidence>
<evidence type="ECO:0000256" key="2">
    <source>
        <dbReference type="ARBA" id="ARBA00022723"/>
    </source>
</evidence>
<evidence type="ECO:0000256" key="5">
    <source>
        <dbReference type="SAM" id="MobiDB-lite"/>
    </source>
</evidence>
<feature type="compositionally biased region" description="Basic residues" evidence="5">
    <location>
        <begin position="486"/>
        <end position="497"/>
    </location>
</feature>
<evidence type="ECO:0000256" key="1">
    <source>
        <dbReference type="ARBA" id="ARBA00006576"/>
    </source>
</evidence>
<dbReference type="InterPro" id="IPR002125">
    <property type="entry name" value="CMP_dCMP_dom"/>
</dbReference>
<dbReference type="EMBL" id="JARXHW010000065">
    <property type="protein sequence ID" value="MDQ8209369.1"/>
    <property type="molecule type" value="Genomic_DNA"/>
</dbReference>
<reference evidence="7 8" key="1">
    <citation type="submission" date="2023-04" db="EMBL/GenBank/DDBJ databases">
        <title>A novel bacteria isolated from coastal sediment.</title>
        <authorList>
            <person name="Liu X.-J."/>
            <person name="Du Z.-J."/>
        </authorList>
    </citation>
    <scope>NUCLEOTIDE SEQUENCE [LARGE SCALE GENOMIC DNA]</scope>
    <source>
        <strain evidence="7 8">SDUM461003</strain>
    </source>
</reference>
<dbReference type="PANTHER" id="PTHR11086">
    <property type="entry name" value="DEOXYCYTIDYLATE DEAMINASE-RELATED"/>
    <property type="match status" value="1"/>
</dbReference>
<feature type="domain" description="CMP/dCMP-type deaminase" evidence="6">
    <location>
        <begin position="215"/>
        <end position="407"/>
    </location>
</feature>
<dbReference type="InterPro" id="IPR015517">
    <property type="entry name" value="dCMP_deaminase-rel"/>
</dbReference>
<dbReference type="PANTHER" id="PTHR11086:SF18">
    <property type="entry name" value="DEOXYCYTIDYLATE DEAMINASE"/>
    <property type="match status" value="1"/>
</dbReference>
<dbReference type="InterPro" id="IPR016193">
    <property type="entry name" value="Cytidine_deaminase-like"/>
</dbReference>
<sequence>MKYSQNSHEDSEIVIGIIGPIGCNRSLVKSNIHALAKHYNYFVVDISISSLITEYLGEPPSSKGEYERVTGFMDAGNQIRKKTTDNAFLAKRAAARIRQEREKLTSKRIIYLIDSIKHPDEVDELKNIYGRGFYLFAIHSSEVSRDYYLETYCNIADSTLRRNLIERDRDDELGHGQNTSKAFHLADFFLTENGNNKKVCNSIQRFLKIIFGDPYQTPTFHEYAMFMAYSSSIRSSDMSRQVGAVIAKGTDVVSTGANECPKPGGGSYWPLFNSDENLIYDVAKGRDYMRGHDFNAKEKSDIISILKEGITNKQVLEALTKNIKKSGIEDITEFGRVVHAEMDAILGCARRGLSCDGAALFCTTFPCHNCAKHIISSGIKKVIYIEPYPKSKALEMHDDAISTSESDPNVNERVLFLPFVGVGPRQFVNFFSLSLSIGEKLKRKGPDGISKAKWETTNAYPRVKMFETSYMKNEEEVAAETDAKMPKAKASKSKKSK</sequence>
<proteinExistence type="inferred from homology"/>
<dbReference type="PROSITE" id="PS51747">
    <property type="entry name" value="CYT_DCMP_DEAMINASES_2"/>
    <property type="match status" value="1"/>
</dbReference>
<dbReference type="RefSeq" id="WP_308952283.1">
    <property type="nucleotide sequence ID" value="NZ_JARXHW010000065.1"/>
</dbReference>
<keyword evidence="2" id="KW-0479">Metal-binding</keyword>
<dbReference type="NCBIfam" id="NF041025">
    <property type="entry name" value="antiphage_deaminase"/>
    <property type="match status" value="1"/>
</dbReference>
<evidence type="ECO:0000313" key="8">
    <source>
        <dbReference type="Proteomes" id="UP001225316"/>
    </source>
</evidence>
<keyword evidence="8" id="KW-1185">Reference proteome</keyword>
<organism evidence="7 8">
    <name type="scientific">Thalassobacterium maritimum</name>
    <dbReference type="NCBI Taxonomy" id="3041265"/>
    <lineage>
        <taxon>Bacteria</taxon>
        <taxon>Pseudomonadati</taxon>
        <taxon>Verrucomicrobiota</taxon>
        <taxon>Opitutia</taxon>
        <taxon>Puniceicoccales</taxon>
        <taxon>Coraliomargaritaceae</taxon>
        <taxon>Thalassobacterium</taxon>
    </lineage>
</organism>
<evidence type="ECO:0000259" key="6">
    <source>
        <dbReference type="PROSITE" id="PS51747"/>
    </source>
</evidence>
<dbReference type="Proteomes" id="UP001225316">
    <property type="component" value="Unassembled WGS sequence"/>
</dbReference>
<dbReference type="PROSITE" id="PS00903">
    <property type="entry name" value="CYT_DCMP_DEAMINASES_1"/>
    <property type="match status" value="1"/>
</dbReference>
<comment type="caution">
    <text evidence="7">The sequence shown here is derived from an EMBL/GenBank/DDBJ whole genome shotgun (WGS) entry which is preliminary data.</text>
</comment>
<gene>
    <name evidence="7" type="ORF">QEH52_17710</name>
</gene>
<feature type="region of interest" description="Disordered" evidence="5">
    <location>
        <begin position="476"/>
        <end position="497"/>
    </location>
</feature>
<evidence type="ECO:0000256" key="3">
    <source>
        <dbReference type="ARBA" id="ARBA00022801"/>
    </source>
</evidence>
<name>A0ABU1AYY4_9BACT</name>
<dbReference type="InterPro" id="IPR027417">
    <property type="entry name" value="P-loop_NTPase"/>
</dbReference>
<evidence type="ECO:0000256" key="4">
    <source>
        <dbReference type="ARBA" id="ARBA00022833"/>
    </source>
</evidence>
<protein>
    <submittedName>
        <fullName evidence="7">Anti-phage dCTP deaminase</fullName>
    </submittedName>
</protein>
<comment type="similarity">
    <text evidence="1">Belongs to the cytidine and deoxycytidylate deaminase family.</text>
</comment>
<keyword evidence="3" id="KW-0378">Hydrolase</keyword>
<dbReference type="Gene3D" id="3.40.140.10">
    <property type="entry name" value="Cytidine Deaminase, domain 2"/>
    <property type="match status" value="1"/>
</dbReference>
<dbReference type="InterPro" id="IPR016192">
    <property type="entry name" value="APOBEC/CMP_deaminase_Zn-bd"/>
</dbReference>
<accession>A0ABU1AYY4</accession>